<dbReference type="Proteomes" id="UP000190831">
    <property type="component" value="Chromosome C"/>
</dbReference>
<evidence type="ECO:0000256" key="1">
    <source>
        <dbReference type="ARBA" id="ARBA00004123"/>
    </source>
</evidence>
<dbReference type="OMA" id="ISHHMRV"/>
<reference evidence="9 10" key="1">
    <citation type="submission" date="2016-03" db="EMBL/GenBank/DDBJ databases">
        <authorList>
            <person name="Devillers H."/>
        </authorList>
    </citation>
    <scope>NUCLEOTIDE SEQUENCE [LARGE SCALE GENOMIC DNA]</scope>
    <source>
        <strain evidence="9">CBS 6772</strain>
    </source>
</reference>
<dbReference type="GO" id="GO:0005524">
    <property type="term" value="F:ATP binding"/>
    <property type="evidence" value="ECO:0007669"/>
    <property type="project" value="UniProtKB-KW"/>
</dbReference>
<dbReference type="OrthoDB" id="1861185at2759"/>
<dbReference type="GO" id="GO:0042148">
    <property type="term" value="P:DNA strand invasion"/>
    <property type="evidence" value="ECO:0007669"/>
    <property type="project" value="TreeGrafter"/>
</dbReference>
<evidence type="ECO:0000256" key="7">
    <source>
        <dbReference type="SAM" id="MobiDB-lite"/>
    </source>
</evidence>
<dbReference type="Gene3D" id="3.40.50.300">
    <property type="entry name" value="P-loop containing nucleotide triphosphate hydrolases"/>
    <property type="match status" value="2"/>
</dbReference>
<keyword evidence="3" id="KW-0227">DNA damage</keyword>
<name>A0A1G4MAA4_LACFM</name>
<keyword evidence="4" id="KW-0067">ATP-binding</keyword>
<dbReference type="AlphaFoldDB" id="A0A1G4MAA4"/>
<protein>
    <submittedName>
        <fullName evidence="9">LAFE_0C09010g1_1</fullName>
    </submittedName>
</protein>
<dbReference type="GO" id="GO:0003690">
    <property type="term" value="F:double-stranded DNA binding"/>
    <property type="evidence" value="ECO:0007669"/>
    <property type="project" value="TreeGrafter"/>
</dbReference>
<evidence type="ECO:0000313" key="10">
    <source>
        <dbReference type="Proteomes" id="UP000190831"/>
    </source>
</evidence>
<dbReference type="InterPro" id="IPR027417">
    <property type="entry name" value="P-loop_NTPase"/>
</dbReference>
<dbReference type="GO" id="GO:0006312">
    <property type="term" value="P:mitotic recombination"/>
    <property type="evidence" value="ECO:0007669"/>
    <property type="project" value="TreeGrafter"/>
</dbReference>
<dbReference type="Pfam" id="PF08423">
    <property type="entry name" value="Rad51"/>
    <property type="match status" value="1"/>
</dbReference>
<keyword evidence="5" id="KW-0234">DNA repair</keyword>
<dbReference type="SUPFAM" id="SSF52540">
    <property type="entry name" value="P-loop containing nucleoside triphosphate hydrolases"/>
    <property type="match status" value="1"/>
</dbReference>
<organism evidence="9 10">
    <name type="scientific">Lachancea fermentati</name>
    <name type="common">Zygosaccharomyces fermentati</name>
    <dbReference type="NCBI Taxonomy" id="4955"/>
    <lineage>
        <taxon>Eukaryota</taxon>
        <taxon>Fungi</taxon>
        <taxon>Dikarya</taxon>
        <taxon>Ascomycota</taxon>
        <taxon>Saccharomycotina</taxon>
        <taxon>Saccharomycetes</taxon>
        <taxon>Saccharomycetales</taxon>
        <taxon>Saccharomycetaceae</taxon>
        <taxon>Lachancea</taxon>
    </lineage>
</organism>
<dbReference type="GO" id="GO:0000150">
    <property type="term" value="F:DNA strand exchange activity"/>
    <property type="evidence" value="ECO:0007669"/>
    <property type="project" value="TreeGrafter"/>
</dbReference>
<dbReference type="GO" id="GO:0003697">
    <property type="term" value="F:single-stranded DNA binding"/>
    <property type="evidence" value="ECO:0007669"/>
    <property type="project" value="TreeGrafter"/>
</dbReference>
<dbReference type="InterPro" id="IPR020588">
    <property type="entry name" value="RecA_ATP-bd"/>
</dbReference>
<proteinExistence type="predicted"/>
<dbReference type="PROSITE" id="PS50162">
    <property type="entry name" value="RECA_2"/>
    <property type="match status" value="1"/>
</dbReference>
<dbReference type="PANTHER" id="PTHR22942:SF66">
    <property type="entry name" value="RE19845P"/>
    <property type="match status" value="1"/>
</dbReference>
<dbReference type="InterPro" id="IPR013632">
    <property type="entry name" value="Rad51_C"/>
</dbReference>
<dbReference type="CDD" id="cd19491">
    <property type="entry name" value="XRCC3"/>
    <property type="match status" value="1"/>
</dbReference>
<evidence type="ECO:0000256" key="4">
    <source>
        <dbReference type="ARBA" id="ARBA00022840"/>
    </source>
</evidence>
<comment type="subcellular location">
    <subcellularLocation>
        <location evidence="1">Nucleus</location>
    </subcellularLocation>
</comment>
<evidence type="ECO:0000256" key="6">
    <source>
        <dbReference type="ARBA" id="ARBA00023242"/>
    </source>
</evidence>
<dbReference type="SMART" id="SM00382">
    <property type="entry name" value="AAA"/>
    <property type="match status" value="1"/>
</dbReference>
<dbReference type="GO" id="GO:0140664">
    <property type="term" value="F:ATP-dependent DNA damage sensor activity"/>
    <property type="evidence" value="ECO:0007669"/>
    <property type="project" value="InterPro"/>
</dbReference>
<dbReference type="GO" id="GO:0000730">
    <property type="term" value="P:DNA recombinase assembly"/>
    <property type="evidence" value="ECO:0007669"/>
    <property type="project" value="TreeGrafter"/>
</dbReference>
<dbReference type="GO" id="GO:0005634">
    <property type="term" value="C:nucleus"/>
    <property type="evidence" value="ECO:0007669"/>
    <property type="project" value="UniProtKB-SubCell"/>
</dbReference>
<evidence type="ECO:0000313" key="9">
    <source>
        <dbReference type="EMBL" id="SCW00655.1"/>
    </source>
</evidence>
<dbReference type="InterPro" id="IPR003593">
    <property type="entry name" value="AAA+_ATPase"/>
</dbReference>
<keyword evidence="6" id="KW-0539">Nucleus</keyword>
<dbReference type="STRING" id="4955.A0A1G4MAA4"/>
<evidence type="ECO:0000256" key="3">
    <source>
        <dbReference type="ARBA" id="ARBA00022763"/>
    </source>
</evidence>
<feature type="domain" description="RecA family profile 1" evidence="8">
    <location>
        <begin position="86"/>
        <end position="264"/>
    </location>
</feature>
<dbReference type="EMBL" id="LT598485">
    <property type="protein sequence ID" value="SCW00655.1"/>
    <property type="molecule type" value="Genomic_DNA"/>
</dbReference>
<accession>A0A1G4MAA4</accession>
<feature type="compositionally biased region" description="Polar residues" evidence="7">
    <location>
        <begin position="358"/>
        <end position="371"/>
    </location>
</feature>
<keyword evidence="2" id="KW-0547">Nucleotide-binding</keyword>
<dbReference type="PANTHER" id="PTHR22942">
    <property type="entry name" value="RECA/RAD51/RADA DNA STRAND-PAIRING FAMILY MEMBER"/>
    <property type="match status" value="1"/>
</dbReference>
<evidence type="ECO:0000256" key="5">
    <source>
        <dbReference type="ARBA" id="ARBA00023204"/>
    </source>
</evidence>
<evidence type="ECO:0000256" key="2">
    <source>
        <dbReference type="ARBA" id="ARBA00022741"/>
    </source>
</evidence>
<sequence>MDLYDQLPSSSLILLSEYSSLLDCVKENNVSVVDFLTLKPSELTKLVPRSVNEIVKFQRILKEEFKKHVLGQDTPTTWYDIASEQQPLAFTTADRQIDKILGGGIRTHGITEIFGNSSTGKSQLLMQLSLSVQLPEEQGGLNGKCVFVTTEGDLTTQRIDELLRTKEEFAKFDNVSQKNIFTVSCCDLANQEHILNVQLPILLERNRDVKLVIIDSISHHVRVELQRKTFRDSQDNRNYIDKMAQNLLKLATGHSIAIVVANQVGDKPLPERSVLSEQYSLGIMDHDYQVGWTIGWRDSSIFYRQRLVGTSMKSFRTQRNSKIEDILSDDEDSNLVAQATFLLTARSQSSDDSKPKNTENTSKSSRLNTSGNLVGKDPFKLPTFPIFRNKRKVDSKVPNLGLTWANHLTTRILLSKTYKASPMIRTGNPDLNKINDTANFWQAKRTLKVVFSSYSKPDEIDYMIKRKGIQSVAQ</sequence>
<gene>
    <name evidence="9" type="ORF">LAFE_0C09010G</name>
</gene>
<evidence type="ECO:0000259" key="8">
    <source>
        <dbReference type="PROSITE" id="PS50162"/>
    </source>
</evidence>
<dbReference type="InterPro" id="IPR047348">
    <property type="entry name" value="XRCC3-like_C"/>
</dbReference>
<keyword evidence="10" id="KW-1185">Reference proteome</keyword>
<dbReference type="GO" id="GO:0061982">
    <property type="term" value="P:meiosis I cell cycle process"/>
    <property type="evidence" value="ECO:0007669"/>
    <property type="project" value="UniProtKB-ARBA"/>
</dbReference>
<feature type="region of interest" description="Disordered" evidence="7">
    <location>
        <begin position="346"/>
        <end position="371"/>
    </location>
</feature>